<keyword evidence="2" id="KW-0732">Signal</keyword>
<sequence>MHLPALTLALAGTALAAKNTTRPYSTWMASSFLSKSQHMDNHYVASVIHEGIQKAATTQNDSSLLAYASEAVSSVVSSNGTIKGWNSTFYTLDDIRVGNNILYFWNSEGRKDDKYVVAAKGLREQLDRWPRTPTGGFWHRAPVYANQMWLDGIYMADTFYATYTSYFEPDNTTAWNDIELQFDLIEEHCRNTTTNLLYHGYSEDKSTVWADPETGASPYVWDRALGWYFVALVEVLEVFPKTHAGYSKLVDYFVTLASGIKDVQDISGGWWLLMDPELAGKEGNYIESSATAMFTYAYMKGVRLGLLEKSYQETASKAWDLMLDDFIQYEKNGTLSFTGTVTVGSLKGDASYEYYTGVETLINDGKGAGAFMYAATEMEKAGLE</sequence>
<dbReference type="InterPro" id="IPR008928">
    <property type="entry name" value="6-hairpin_glycosidase_sf"/>
</dbReference>
<reference evidence="4" key="1">
    <citation type="journal article" date="2019" name="bioRxiv">
        <title>Genomics, evolutionary history and diagnostics of the Alternaria alternata species group including apple and Asian pear pathotypes.</title>
        <authorList>
            <person name="Armitage A.D."/>
            <person name="Cockerton H.M."/>
            <person name="Sreenivasaprasad S."/>
            <person name="Woodhall J.W."/>
            <person name="Lane C.R."/>
            <person name="Harrison R.J."/>
            <person name="Clarkson J.P."/>
        </authorList>
    </citation>
    <scope>NUCLEOTIDE SEQUENCE [LARGE SCALE GENOMIC DNA]</scope>
    <source>
        <strain evidence="4">FERA 1177</strain>
    </source>
</reference>
<proteinExistence type="predicted"/>
<evidence type="ECO:0000256" key="2">
    <source>
        <dbReference type="SAM" id="SignalP"/>
    </source>
</evidence>
<dbReference type="PANTHER" id="PTHR33886:SF9">
    <property type="entry name" value="UNSATURATED RHAMNOGALACTURONAN HYDROLASE (EUROFUNG)"/>
    <property type="match status" value="1"/>
</dbReference>
<dbReference type="Pfam" id="PF07470">
    <property type="entry name" value="Glyco_hydro_88"/>
    <property type="match status" value="1"/>
</dbReference>
<protein>
    <recommendedName>
        <fullName evidence="5">Glycoside hydrolase family 105 protein</fullName>
    </recommendedName>
</protein>
<dbReference type="GO" id="GO:0016787">
    <property type="term" value="F:hydrolase activity"/>
    <property type="evidence" value="ECO:0007669"/>
    <property type="project" value="UniProtKB-KW"/>
</dbReference>
<feature type="signal peptide" evidence="2">
    <location>
        <begin position="1"/>
        <end position="16"/>
    </location>
</feature>
<dbReference type="Proteomes" id="UP000291422">
    <property type="component" value="Unassembled WGS sequence"/>
</dbReference>
<dbReference type="GO" id="GO:0005975">
    <property type="term" value="P:carbohydrate metabolic process"/>
    <property type="evidence" value="ECO:0007669"/>
    <property type="project" value="InterPro"/>
</dbReference>
<dbReference type="AlphaFoldDB" id="A0A4Q4NUP3"/>
<dbReference type="InterPro" id="IPR052043">
    <property type="entry name" value="PolySaccharide_Degr_Enz"/>
</dbReference>
<evidence type="ECO:0000256" key="1">
    <source>
        <dbReference type="ARBA" id="ARBA00022801"/>
    </source>
</evidence>
<feature type="chain" id="PRO_5020552172" description="Glycoside hydrolase family 105 protein" evidence="2">
    <location>
        <begin position="17"/>
        <end position="384"/>
    </location>
</feature>
<evidence type="ECO:0000313" key="4">
    <source>
        <dbReference type="Proteomes" id="UP000291422"/>
    </source>
</evidence>
<dbReference type="PANTHER" id="PTHR33886">
    <property type="entry name" value="UNSATURATED RHAMNOGALACTURONAN HYDROLASE (EUROFUNG)"/>
    <property type="match status" value="1"/>
</dbReference>
<dbReference type="SUPFAM" id="SSF48208">
    <property type="entry name" value="Six-hairpin glycosidases"/>
    <property type="match status" value="1"/>
</dbReference>
<dbReference type="EMBL" id="PDXD01000001">
    <property type="protein sequence ID" value="RYN83146.1"/>
    <property type="molecule type" value="Genomic_DNA"/>
</dbReference>
<organism evidence="3 4">
    <name type="scientific">Alternaria alternata</name>
    <name type="common">Alternaria rot fungus</name>
    <name type="synonym">Torula alternata</name>
    <dbReference type="NCBI Taxonomy" id="5599"/>
    <lineage>
        <taxon>Eukaryota</taxon>
        <taxon>Fungi</taxon>
        <taxon>Dikarya</taxon>
        <taxon>Ascomycota</taxon>
        <taxon>Pezizomycotina</taxon>
        <taxon>Dothideomycetes</taxon>
        <taxon>Pleosporomycetidae</taxon>
        <taxon>Pleosporales</taxon>
        <taxon>Pleosporineae</taxon>
        <taxon>Pleosporaceae</taxon>
        <taxon>Alternaria</taxon>
        <taxon>Alternaria sect. Alternaria</taxon>
        <taxon>Alternaria alternata complex</taxon>
    </lineage>
</organism>
<dbReference type="VEuPathDB" id="FungiDB:CC77DRAFT_931925"/>
<accession>A0A4Q4NUP3</accession>
<comment type="caution">
    <text evidence="3">The sequence shown here is derived from an EMBL/GenBank/DDBJ whole genome shotgun (WGS) entry which is preliminary data.</text>
</comment>
<dbReference type="InterPro" id="IPR012341">
    <property type="entry name" value="6hp_glycosidase-like_sf"/>
</dbReference>
<keyword evidence="1" id="KW-0378">Hydrolase</keyword>
<evidence type="ECO:0000313" key="3">
    <source>
        <dbReference type="EMBL" id="RYN83146.1"/>
    </source>
</evidence>
<gene>
    <name evidence="3" type="ORF">AA0117_g213</name>
</gene>
<dbReference type="InterPro" id="IPR010905">
    <property type="entry name" value="Glyco_hydro_88"/>
</dbReference>
<dbReference type="Gene3D" id="1.50.10.10">
    <property type="match status" value="1"/>
</dbReference>
<evidence type="ECO:0008006" key="5">
    <source>
        <dbReference type="Google" id="ProtNLM"/>
    </source>
</evidence>
<name>A0A4Q4NUP3_ALTAL</name>